<evidence type="ECO:0000256" key="6">
    <source>
        <dbReference type="SAM" id="Phobius"/>
    </source>
</evidence>
<feature type="transmembrane region" description="Helical" evidence="6">
    <location>
        <begin position="273"/>
        <end position="294"/>
    </location>
</feature>
<feature type="transmembrane region" description="Helical" evidence="6">
    <location>
        <begin position="390"/>
        <end position="407"/>
    </location>
</feature>
<dbReference type="EMBL" id="CAEZSC010000041">
    <property type="protein sequence ID" value="CAB4535914.1"/>
    <property type="molecule type" value="Genomic_DNA"/>
</dbReference>
<feature type="domain" description="Major facilitator superfamily (MFS) profile" evidence="7">
    <location>
        <begin position="220"/>
        <end position="418"/>
    </location>
</feature>
<proteinExistence type="predicted"/>
<sequence length="418" mass="44190">MVLTQKLRALLSIRWLGQLTDGVFQSALASFVLFSPERAPSAIDAAAAFAVVLLPYSIVGPYVGIFLDRFSRQRIVTFANTFRALDLIVVAILIKAGATGLLLTFFVLLAFGANRLILAGLSAGLPLLSPRESLVATNALAVTGGTISVVIGGGIGIGIKNLLDHSSNSDFSSFVVVLLASASYLLAAVITQQLGKKDIGPHEHEVTSDIRGLAEMFEGFSILRSHGDSLRGIVATAIQRGGVTALTLMGLLLERNTFHSPDNPDAGLRGFGYALAIAGVGVGIGSILSPWAVAHLGRHKWIRFSLIGPVPILILFAVNQGQIIFILTAFFVGLFGQGLKVTNDALVQSKIQDEYRGRVFAFYDVAVNAGIMSGALMAAAILPISGQSHVLPFVMAAIYLFAALTLLRKTTFAADSTK</sequence>
<dbReference type="AlphaFoldDB" id="A0A6J6BB78"/>
<evidence type="ECO:0000313" key="8">
    <source>
        <dbReference type="EMBL" id="CAB4535914.1"/>
    </source>
</evidence>
<dbReference type="SUPFAM" id="SSF103473">
    <property type="entry name" value="MFS general substrate transporter"/>
    <property type="match status" value="1"/>
</dbReference>
<dbReference type="PANTHER" id="PTHR23513">
    <property type="entry name" value="INTEGRAL MEMBRANE EFFLUX PROTEIN-RELATED"/>
    <property type="match status" value="1"/>
</dbReference>
<organism evidence="8">
    <name type="scientific">freshwater metagenome</name>
    <dbReference type="NCBI Taxonomy" id="449393"/>
    <lineage>
        <taxon>unclassified sequences</taxon>
        <taxon>metagenomes</taxon>
        <taxon>ecological metagenomes</taxon>
    </lineage>
</organism>
<dbReference type="GO" id="GO:0022857">
    <property type="term" value="F:transmembrane transporter activity"/>
    <property type="evidence" value="ECO:0007669"/>
    <property type="project" value="InterPro"/>
</dbReference>
<keyword evidence="4 6" id="KW-1133">Transmembrane helix</keyword>
<dbReference type="PANTHER" id="PTHR23513:SF17">
    <property type="entry name" value="MEMBRANE PROTEIN"/>
    <property type="match status" value="1"/>
</dbReference>
<feature type="transmembrane region" description="Helical" evidence="6">
    <location>
        <begin position="15"/>
        <end position="34"/>
    </location>
</feature>
<feature type="transmembrane region" description="Helical" evidence="6">
    <location>
        <begin position="87"/>
        <end position="113"/>
    </location>
</feature>
<dbReference type="InterPro" id="IPR011701">
    <property type="entry name" value="MFS"/>
</dbReference>
<evidence type="ECO:0000256" key="5">
    <source>
        <dbReference type="ARBA" id="ARBA00023136"/>
    </source>
</evidence>
<protein>
    <submittedName>
        <fullName evidence="8">Unannotated protein</fullName>
    </submittedName>
</protein>
<feature type="transmembrane region" description="Helical" evidence="6">
    <location>
        <begin position="323"/>
        <end position="339"/>
    </location>
</feature>
<feature type="transmembrane region" description="Helical" evidence="6">
    <location>
        <begin position="301"/>
        <end position="317"/>
    </location>
</feature>
<feature type="transmembrane region" description="Helical" evidence="6">
    <location>
        <begin position="171"/>
        <end position="190"/>
    </location>
</feature>
<name>A0A6J6BB78_9ZZZZ</name>
<evidence type="ECO:0000259" key="7">
    <source>
        <dbReference type="PROSITE" id="PS50850"/>
    </source>
</evidence>
<evidence type="ECO:0000256" key="3">
    <source>
        <dbReference type="ARBA" id="ARBA00022692"/>
    </source>
</evidence>
<evidence type="ECO:0000256" key="4">
    <source>
        <dbReference type="ARBA" id="ARBA00022989"/>
    </source>
</evidence>
<keyword evidence="3 6" id="KW-0812">Transmembrane</keyword>
<dbReference type="GO" id="GO:0005886">
    <property type="term" value="C:plasma membrane"/>
    <property type="evidence" value="ECO:0007669"/>
    <property type="project" value="UniProtKB-SubCell"/>
</dbReference>
<keyword evidence="5 6" id="KW-0472">Membrane</keyword>
<dbReference type="InterPro" id="IPR036259">
    <property type="entry name" value="MFS_trans_sf"/>
</dbReference>
<feature type="transmembrane region" description="Helical" evidence="6">
    <location>
        <begin position="46"/>
        <end position="67"/>
    </location>
</feature>
<comment type="subcellular location">
    <subcellularLocation>
        <location evidence="1">Cell membrane</location>
        <topology evidence="1">Multi-pass membrane protein</topology>
    </subcellularLocation>
</comment>
<dbReference type="InterPro" id="IPR020846">
    <property type="entry name" value="MFS_dom"/>
</dbReference>
<feature type="transmembrane region" description="Helical" evidence="6">
    <location>
        <begin position="360"/>
        <end position="384"/>
    </location>
</feature>
<feature type="transmembrane region" description="Helical" evidence="6">
    <location>
        <begin position="134"/>
        <end position="159"/>
    </location>
</feature>
<evidence type="ECO:0000256" key="2">
    <source>
        <dbReference type="ARBA" id="ARBA00022475"/>
    </source>
</evidence>
<gene>
    <name evidence="8" type="ORF">UFOPK1380_00756</name>
</gene>
<reference evidence="8" key="1">
    <citation type="submission" date="2020-05" db="EMBL/GenBank/DDBJ databases">
        <authorList>
            <person name="Chiriac C."/>
            <person name="Salcher M."/>
            <person name="Ghai R."/>
            <person name="Kavagutti S V."/>
        </authorList>
    </citation>
    <scope>NUCLEOTIDE SEQUENCE</scope>
</reference>
<evidence type="ECO:0000256" key="1">
    <source>
        <dbReference type="ARBA" id="ARBA00004651"/>
    </source>
</evidence>
<dbReference type="Pfam" id="PF07690">
    <property type="entry name" value="MFS_1"/>
    <property type="match status" value="1"/>
</dbReference>
<accession>A0A6J6BB78</accession>
<dbReference type="PROSITE" id="PS50850">
    <property type="entry name" value="MFS"/>
    <property type="match status" value="1"/>
</dbReference>
<dbReference type="Gene3D" id="1.20.1250.20">
    <property type="entry name" value="MFS general substrate transporter like domains"/>
    <property type="match status" value="1"/>
</dbReference>
<keyword evidence="2" id="KW-1003">Cell membrane</keyword>